<dbReference type="SUPFAM" id="SSF51735">
    <property type="entry name" value="NAD(P)-binding Rossmann-fold domains"/>
    <property type="match status" value="1"/>
</dbReference>
<proteinExistence type="predicted"/>
<dbReference type="AlphaFoldDB" id="E2PU15"/>
<dbReference type="InterPro" id="IPR003781">
    <property type="entry name" value="CoA-bd"/>
</dbReference>
<feature type="compositionally biased region" description="Low complexity" evidence="1">
    <location>
        <begin position="9"/>
        <end position="27"/>
    </location>
</feature>
<evidence type="ECO:0000313" key="3">
    <source>
        <dbReference type="EMBL" id="EFG05634.1"/>
    </source>
</evidence>
<dbReference type="SMART" id="SM00881">
    <property type="entry name" value="CoA_binding"/>
    <property type="match status" value="1"/>
</dbReference>
<protein>
    <submittedName>
        <fullName evidence="3">CoA-binding domain protein</fullName>
    </submittedName>
</protein>
<evidence type="ECO:0000259" key="2">
    <source>
        <dbReference type="SMART" id="SM00881"/>
    </source>
</evidence>
<dbReference type="InterPro" id="IPR036291">
    <property type="entry name" value="NAD(P)-bd_dom_sf"/>
</dbReference>
<reference evidence="3 4" key="1">
    <citation type="journal article" date="2010" name="Genome Biol. Evol.">
        <title>The sequence of a 1.8-mb bacterial linear plasmid reveals a rich evolutionary reservoir of secondary metabolic pathways.</title>
        <authorList>
            <person name="Medema M.H."/>
            <person name="Trefzer A."/>
            <person name="Kovalchuk A."/>
            <person name="van den Berg M."/>
            <person name="Mueller U."/>
            <person name="Heijne W."/>
            <person name="Wu L."/>
            <person name="Alam M.T."/>
            <person name="Ronning C.M."/>
            <person name="Nierman W.C."/>
            <person name="Bovenberg R.A.L."/>
            <person name="Breitling R."/>
            <person name="Takano E."/>
        </authorList>
    </citation>
    <scope>NUCLEOTIDE SEQUENCE [LARGE SCALE GENOMIC DNA]</scope>
    <source>
        <strain evidence="4">ATCC 27064 / DSM 738 / JCM 4710 / NBRC 13307 / NCIMB 12785 / NRRL 3585 / VKM Ac-602</strain>
    </source>
</reference>
<dbReference type="eggNOG" id="COG1832">
    <property type="taxonomic scope" value="Bacteria"/>
</dbReference>
<feature type="domain" description="CoA-binding" evidence="2">
    <location>
        <begin position="46"/>
        <end position="139"/>
    </location>
</feature>
<gene>
    <name evidence="3" type="ORF">SCLAV_0558</name>
</gene>
<name>E2PU15_STRCL</name>
<dbReference type="PANTHER" id="PTHR33303:SF2">
    <property type="entry name" value="COA-BINDING DOMAIN-CONTAINING PROTEIN"/>
    <property type="match status" value="1"/>
</dbReference>
<dbReference type="GeneID" id="93732759"/>
<dbReference type="RefSeq" id="WP_003959631.1">
    <property type="nucleotide sequence ID" value="NZ_CM000913.1"/>
</dbReference>
<dbReference type="EMBL" id="CM000913">
    <property type="protein sequence ID" value="EFG05634.1"/>
    <property type="molecule type" value="Genomic_DNA"/>
</dbReference>
<evidence type="ECO:0000313" key="4">
    <source>
        <dbReference type="Proteomes" id="UP000002357"/>
    </source>
</evidence>
<keyword evidence="4" id="KW-1185">Reference proteome</keyword>
<dbReference type="PANTHER" id="PTHR33303">
    <property type="entry name" value="CYTOPLASMIC PROTEIN-RELATED"/>
    <property type="match status" value="1"/>
</dbReference>
<dbReference type="Pfam" id="PF13380">
    <property type="entry name" value="CoA_binding_2"/>
    <property type="match status" value="1"/>
</dbReference>
<dbReference type="Proteomes" id="UP000002357">
    <property type="component" value="Chromosome"/>
</dbReference>
<dbReference type="Gene3D" id="3.40.50.720">
    <property type="entry name" value="NAD(P)-binding Rossmann-like Domain"/>
    <property type="match status" value="1"/>
</dbReference>
<dbReference type="STRING" id="1901.BB341_25100"/>
<accession>E2PU15</accession>
<evidence type="ECO:0000256" key="1">
    <source>
        <dbReference type="SAM" id="MobiDB-lite"/>
    </source>
</evidence>
<sequence>MNAEREEAQGTAGAERTTGTAGTAGAHGAERSQDAAAARAAAERILTATGDTWAVVGLSDNSARAAYGVARVLQDFGKRVVPVHPKAETVHGERGYATLAEIPFPVDVVDVFVNSALAGAVADEAVTIGAKAVWFQLGVVDEEAYARTRSAGLDMVMDRCPAIEIGALGLDAR</sequence>
<organism evidence="3 4">
    <name type="scientific">Streptomyces clavuligerus</name>
    <dbReference type="NCBI Taxonomy" id="1901"/>
    <lineage>
        <taxon>Bacteria</taxon>
        <taxon>Bacillati</taxon>
        <taxon>Actinomycetota</taxon>
        <taxon>Actinomycetes</taxon>
        <taxon>Kitasatosporales</taxon>
        <taxon>Streptomycetaceae</taxon>
        <taxon>Streptomyces</taxon>
    </lineage>
</organism>
<feature type="region of interest" description="Disordered" evidence="1">
    <location>
        <begin position="1"/>
        <end position="36"/>
    </location>
</feature>